<dbReference type="InterPro" id="IPR011992">
    <property type="entry name" value="EF-hand-dom_pair"/>
</dbReference>
<evidence type="ECO:0000313" key="7">
    <source>
        <dbReference type="Proteomes" id="UP001295444"/>
    </source>
</evidence>
<dbReference type="Gene3D" id="1.10.238.10">
    <property type="entry name" value="EF-hand"/>
    <property type="match status" value="1"/>
</dbReference>
<dbReference type="PANTHER" id="PTHR10356">
    <property type="entry name" value="ALLOGRAFT INFLAMMATORY FACTOR-1"/>
    <property type="match status" value="1"/>
</dbReference>
<feature type="domain" description="EF-hand" evidence="5">
    <location>
        <begin position="55"/>
        <end position="86"/>
    </location>
</feature>
<dbReference type="SUPFAM" id="SSF47473">
    <property type="entry name" value="EF-hand"/>
    <property type="match status" value="1"/>
</dbReference>
<proteinExistence type="predicted"/>
<dbReference type="GO" id="GO:0005884">
    <property type="term" value="C:actin filament"/>
    <property type="evidence" value="ECO:0007669"/>
    <property type="project" value="TreeGrafter"/>
</dbReference>
<dbReference type="GO" id="GO:0005509">
    <property type="term" value="F:calcium ion binding"/>
    <property type="evidence" value="ECO:0007669"/>
    <property type="project" value="InterPro"/>
</dbReference>
<organism evidence="6 7">
    <name type="scientific">Pelobates cultripes</name>
    <name type="common">Western spadefoot toad</name>
    <dbReference type="NCBI Taxonomy" id="61616"/>
    <lineage>
        <taxon>Eukaryota</taxon>
        <taxon>Metazoa</taxon>
        <taxon>Chordata</taxon>
        <taxon>Craniata</taxon>
        <taxon>Vertebrata</taxon>
        <taxon>Euteleostomi</taxon>
        <taxon>Amphibia</taxon>
        <taxon>Batrachia</taxon>
        <taxon>Anura</taxon>
        <taxon>Pelobatoidea</taxon>
        <taxon>Pelobatidae</taxon>
        <taxon>Pelobates</taxon>
    </lineage>
</organism>
<dbReference type="Proteomes" id="UP001295444">
    <property type="component" value="Chromosome 08"/>
</dbReference>
<dbReference type="PANTHER" id="PTHR10356:SF0">
    <property type="entry name" value="CALCIUM-BINDING PROTEIN B"/>
    <property type="match status" value="1"/>
</dbReference>
<dbReference type="AlphaFoldDB" id="A0AAD1WKC0"/>
<gene>
    <name evidence="6" type="ORF">PECUL_23A020263</name>
</gene>
<dbReference type="GO" id="GO:0051015">
    <property type="term" value="F:actin filament binding"/>
    <property type="evidence" value="ECO:0007669"/>
    <property type="project" value="TreeGrafter"/>
</dbReference>
<evidence type="ECO:0000259" key="5">
    <source>
        <dbReference type="PROSITE" id="PS50222"/>
    </source>
</evidence>
<keyword evidence="3" id="KW-0677">Repeat</keyword>
<dbReference type="InterPro" id="IPR049025">
    <property type="entry name" value="AIF-1_EF_pair"/>
</dbReference>
<dbReference type="GO" id="GO:0032587">
    <property type="term" value="C:ruffle membrane"/>
    <property type="evidence" value="ECO:0007669"/>
    <property type="project" value="UniProtKB-SubCell"/>
</dbReference>
<accession>A0AAD1WKC0</accession>
<evidence type="ECO:0000313" key="6">
    <source>
        <dbReference type="EMBL" id="CAH2311823.1"/>
    </source>
</evidence>
<reference evidence="6" key="1">
    <citation type="submission" date="2022-03" db="EMBL/GenBank/DDBJ databases">
        <authorList>
            <person name="Alioto T."/>
            <person name="Alioto T."/>
            <person name="Gomez Garrido J."/>
        </authorList>
    </citation>
    <scope>NUCLEOTIDE SEQUENCE</scope>
</reference>
<keyword evidence="4" id="KW-0106">Calcium</keyword>
<keyword evidence="7" id="KW-1185">Reference proteome</keyword>
<keyword evidence="2" id="KW-0479">Metal-binding</keyword>
<dbReference type="GO" id="GO:0051017">
    <property type="term" value="P:actin filament bundle assembly"/>
    <property type="evidence" value="ECO:0007669"/>
    <property type="project" value="TreeGrafter"/>
</dbReference>
<sequence length="208" mass="23219">MATGPPGSPLDHQGGKDKWLGKVQRLELDIDYANKEYLGDESFQDITDLSDKLYKLKCAFLQYDINGSGEIDYITFHVMAQGLGIYGSISELKKRVQEITGNKTCLITYKDCAMAMLGRRSTMCQRILTYSEKGGESVRRPCLLDSKAPSYVSYLEFAVHPSRNMPLSPVQYFPPPPPPSPADMEVVSVTRTFSTAHHAFGKLKRGLE</sequence>
<protein>
    <submittedName>
        <fullName evidence="6">Allograft inflammatory factor 1-like</fullName>
    </submittedName>
</protein>
<evidence type="ECO:0000256" key="1">
    <source>
        <dbReference type="ARBA" id="ARBA00004599"/>
    </source>
</evidence>
<dbReference type="EMBL" id="OW240919">
    <property type="protein sequence ID" value="CAH2311823.1"/>
    <property type="molecule type" value="Genomic_DNA"/>
</dbReference>
<evidence type="ECO:0000256" key="2">
    <source>
        <dbReference type="ARBA" id="ARBA00022723"/>
    </source>
</evidence>
<evidence type="ECO:0000256" key="3">
    <source>
        <dbReference type="ARBA" id="ARBA00022737"/>
    </source>
</evidence>
<dbReference type="InterPro" id="IPR002048">
    <property type="entry name" value="EF_hand_dom"/>
</dbReference>
<comment type="subcellular location">
    <subcellularLocation>
        <location evidence="1">Cell projection</location>
        <location evidence="1">Ruffle membrane</location>
        <topology evidence="1">Peripheral membrane protein</topology>
        <orientation evidence="1">Cytoplasmic side</orientation>
    </subcellularLocation>
</comment>
<dbReference type="Pfam" id="PF21008">
    <property type="entry name" value="AIF-1"/>
    <property type="match status" value="1"/>
</dbReference>
<name>A0AAD1WKC0_PELCU</name>
<dbReference type="GO" id="GO:0097178">
    <property type="term" value="P:ruffle assembly"/>
    <property type="evidence" value="ECO:0007669"/>
    <property type="project" value="TreeGrafter"/>
</dbReference>
<dbReference type="PROSITE" id="PS50222">
    <property type="entry name" value="EF_HAND_2"/>
    <property type="match status" value="1"/>
</dbReference>
<dbReference type="InterPro" id="IPR042433">
    <property type="entry name" value="AIF1/AIF1L"/>
</dbReference>
<evidence type="ECO:0000256" key="4">
    <source>
        <dbReference type="ARBA" id="ARBA00022837"/>
    </source>
</evidence>